<dbReference type="Proteomes" id="UP000283895">
    <property type="component" value="Unassembled WGS sequence"/>
</dbReference>
<proteinExistence type="predicted"/>
<gene>
    <name evidence="1" type="ORF">VMCG_04906</name>
</gene>
<organism evidence="1 2">
    <name type="scientific">Cytospora schulzeri</name>
    <dbReference type="NCBI Taxonomy" id="448051"/>
    <lineage>
        <taxon>Eukaryota</taxon>
        <taxon>Fungi</taxon>
        <taxon>Dikarya</taxon>
        <taxon>Ascomycota</taxon>
        <taxon>Pezizomycotina</taxon>
        <taxon>Sordariomycetes</taxon>
        <taxon>Sordariomycetidae</taxon>
        <taxon>Diaporthales</taxon>
        <taxon>Cytosporaceae</taxon>
        <taxon>Cytospora</taxon>
    </lineage>
</organism>
<comment type="caution">
    <text evidence="1">The sequence shown here is derived from an EMBL/GenBank/DDBJ whole genome shotgun (WGS) entry which is preliminary data.</text>
</comment>
<evidence type="ECO:0000313" key="2">
    <source>
        <dbReference type="Proteomes" id="UP000283895"/>
    </source>
</evidence>
<sequence length="227" mass="24831">MALDISSSSTMPVNTSWRSHPDGQGTVVLKFLSDPDNLTKLVANLDKLYKPTDGERDGINAEVESLRRQAAAQLSQVYRGEIQVTEEEHLKLIQNSMGNSLRHICPSLSRDTGAGILYLIANADKPIPVHLDLDFIADTLMCEWAYVVDVDAGALEVFWHEWVSGKRGSMSLTVPVARFGPGLLRTWPLSDTAKLGHSGILFIGDGTCMIGSGRTLKWILPEGATQE</sequence>
<reference evidence="1 2" key="1">
    <citation type="submission" date="2015-09" db="EMBL/GenBank/DDBJ databases">
        <title>Host preference determinants of Valsa canker pathogens revealed by comparative genomics.</title>
        <authorList>
            <person name="Yin Z."/>
            <person name="Huang L."/>
        </authorList>
    </citation>
    <scope>NUCLEOTIDE SEQUENCE [LARGE SCALE GENOMIC DNA]</scope>
    <source>
        <strain evidence="1 2">03-1</strain>
    </source>
</reference>
<dbReference type="AlphaFoldDB" id="A0A423WNN8"/>
<keyword evidence="2" id="KW-1185">Reference proteome</keyword>
<name>A0A423WNN8_9PEZI</name>
<dbReference type="OrthoDB" id="3938867at2759"/>
<evidence type="ECO:0000313" key="1">
    <source>
        <dbReference type="EMBL" id="ROW04894.1"/>
    </source>
</evidence>
<dbReference type="EMBL" id="LKEA01000013">
    <property type="protein sequence ID" value="ROW04894.1"/>
    <property type="molecule type" value="Genomic_DNA"/>
</dbReference>
<accession>A0A423WNN8</accession>
<protein>
    <submittedName>
        <fullName evidence="1">Uncharacterized protein</fullName>
    </submittedName>
</protein>